<dbReference type="AlphaFoldDB" id="A0A4R4ZM79"/>
<dbReference type="PANTHER" id="PTHR36115:SF6">
    <property type="entry name" value="PROLINE-RICH ANTIGEN HOMOLOG"/>
    <property type="match status" value="1"/>
</dbReference>
<name>A0A4R4ZM79_9ACTN</name>
<evidence type="ECO:0000259" key="7">
    <source>
        <dbReference type="Pfam" id="PF06271"/>
    </source>
</evidence>
<reference evidence="8 9" key="1">
    <citation type="submission" date="2019-03" db="EMBL/GenBank/DDBJ databases">
        <title>Draft genome sequences of novel Actinobacteria.</title>
        <authorList>
            <person name="Sahin N."/>
            <person name="Ay H."/>
            <person name="Saygin H."/>
        </authorList>
    </citation>
    <scope>NUCLEOTIDE SEQUENCE [LARGE SCALE GENOMIC DNA]</scope>
    <source>
        <strain evidence="8 9">DSM 45941</strain>
    </source>
</reference>
<evidence type="ECO:0000256" key="2">
    <source>
        <dbReference type="ARBA" id="ARBA00022475"/>
    </source>
</evidence>
<dbReference type="PANTHER" id="PTHR36115">
    <property type="entry name" value="PROLINE-RICH ANTIGEN HOMOLOG-RELATED"/>
    <property type="match status" value="1"/>
</dbReference>
<protein>
    <submittedName>
        <fullName evidence="8">RDD family protein</fullName>
    </submittedName>
</protein>
<gene>
    <name evidence="8" type="ORF">E1293_46060</name>
</gene>
<evidence type="ECO:0000256" key="6">
    <source>
        <dbReference type="SAM" id="Phobius"/>
    </source>
</evidence>
<feature type="transmembrane region" description="Helical" evidence="6">
    <location>
        <begin position="43"/>
        <end position="63"/>
    </location>
</feature>
<accession>A0A4R4ZM79</accession>
<dbReference type="OrthoDB" id="9793824at2"/>
<dbReference type="EMBL" id="SMKY01000540">
    <property type="protein sequence ID" value="TDD59948.1"/>
    <property type="molecule type" value="Genomic_DNA"/>
</dbReference>
<dbReference type="InterPro" id="IPR051791">
    <property type="entry name" value="Pra-immunoreactive"/>
</dbReference>
<proteinExistence type="predicted"/>
<evidence type="ECO:0000256" key="5">
    <source>
        <dbReference type="ARBA" id="ARBA00023136"/>
    </source>
</evidence>
<evidence type="ECO:0000256" key="4">
    <source>
        <dbReference type="ARBA" id="ARBA00022989"/>
    </source>
</evidence>
<feature type="domain" description="RDD" evidence="7">
    <location>
        <begin position="2"/>
        <end position="131"/>
    </location>
</feature>
<dbReference type="Proteomes" id="UP000295578">
    <property type="component" value="Unassembled WGS sequence"/>
</dbReference>
<keyword evidence="5 6" id="KW-0472">Membrane</keyword>
<evidence type="ECO:0000313" key="8">
    <source>
        <dbReference type="EMBL" id="TDD59948.1"/>
    </source>
</evidence>
<dbReference type="InterPro" id="IPR010432">
    <property type="entry name" value="RDD"/>
</dbReference>
<evidence type="ECO:0000256" key="1">
    <source>
        <dbReference type="ARBA" id="ARBA00004651"/>
    </source>
</evidence>
<evidence type="ECO:0000313" key="9">
    <source>
        <dbReference type="Proteomes" id="UP000295578"/>
    </source>
</evidence>
<dbReference type="GO" id="GO:0005886">
    <property type="term" value="C:plasma membrane"/>
    <property type="evidence" value="ECO:0007669"/>
    <property type="project" value="UniProtKB-SubCell"/>
</dbReference>
<keyword evidence="3 6" id="KW-0812">Transmembrane</keyword>
<keyword evidence="9" id="KW-1185">Reference proteome</keyword>
<comment type="caution">
    <text evidence="8">The sequence shown here is derived from an EMBL/GenBank/DDBJ whole genome shotgun (WGS) entry which is preliminary data.</text>
</comment>
<evidence type="ECO:0000256" key="3">
    <source>
        <dbReference type="ARBA" id="ARBA00022692"/>
    </source>
</evidence>
<sequence>MLATLVDGLCLAVPPIAVFALLLLVTLAGKALDADPGLIMDWLVPLLVAAAYLGMLATALWLCRQEGLTGQTPGKRLLKIRLQHADNPAPIGFGKAFLRRLAHVLDSLPCYAGYLWPLWDPRHQTFADKLMTTAVVTTPPSDHD</sequence>
<dbReference type="Pfam" id="PF06271">
    <property type="entry name" value="RDD"/>
    <property type="match status" value="1"/>
</dbReference>
<keyword evidence="4 6" id="KW-1133">Transmembrane helix</keyword>
<keyword evidence="2" id="KW-1003">Cell membrane</keyword>
<organism evidence="8 9">
    <name type="scientific">Actinomadura darangshiensis</name>
    <dbReference type="NCBI Taxonomy" id="705336"/>
    <lineage>
        <taxon>Bacteria</taxon>
        <taxon>Bacillati</taxon>
        <taxon>Actinomycetota</taxon>
        <taxon>Actinomycetes</taxon>
        <taxon>Streptosporangiales</taxon>
        <taxon>Thermomonosporaceae</taxon>
        <taxon>Actinomadura</taxon>
    </lineage>
</organism>
<comment type="subcellular location">
    <subcellularLocation>
        <location evidence="1">Cell membrane</location>
        <topology evidence="1">Multi-pass membrane protein</topology>
    </subcellularLocation>
</comment>